<name>A0ABD0JA99_9CAEN</name>
<evidence type="ECO:0000313" key="1">
    <source>
        <dbReference type="EMBL" id="KAK7466757.1"/>
    </source>
</evidence>
<evidence type="ECO:0000313" key="2">
    <source>
        <dbReference type="Proteomes" id="UP001519460"/>
    </source>
</evidence>
<sequence length="151" mass="16745">SVSEVSMDVIGQRLASRETGTRHGKGYSVFYIYYYPANTLYVIQDGACQTHKLSGNISIDCDDYPDQYAIERLNEALGPYIGGTWCRGVRGDKNGVGYFSSTDLSSVPLMDERQGIVEGVPTYTVSNYYDVTLGIRDPDIFTPPTECITVR</sequence>
<dbReference type="PANTHER" id="PTHR10697:SF5">
    <property type="entry name" value="EPENDYMIN-RELATED"/>
    <property type="match status" value="1"/>
</dbReference>
<proteinExistence type="predicted"/>
<feature type="non-terminal residue" evidence="1">
    <location>
        <position position="1"/>
    </location>
</feature>
<dbReference type="Proteomes" id="UP001519460">
    <property type="component" value="Unassembled WGS sequence"/>
</dbReference>
<dbReference type="PANTHER" id="PTHR10697">
    <property type="entry name" value="MAMMALIAN EPENDYMIN-RELATED PROTEIN 1"/>
    <property type="match status" value="1"/>
</dbReference>
<accession>A0ABD0JA99</accession>
<dbReference type="EMBL" id="JACVVK020000546">
    <property type="protein sequence ID" value="KAK7466757.1"/>
    <property type="molecule type" value="Genomic_DNA"/>
</dbReference>
<keyword evidence="2" id="KW-1185">Reference proteome</keyword>
<dbReference type="AlphaFoldDB" id="A0ABD0JA99"/>
<gene>
    <name evidence="1" type="ORF">BaRGS_00037122</name>
</gene>
<protein>
    <submittedName>
        <fullName evidence="1">Uncharacterized protein</fullName>
    </submittedName>
</protein>
<organism evidence="1 2">
    <name type="scientific">Batillaria attramentaria</name>
    <dbReference type="NCBI Taxonomy" id="370345"/>
    <lineage>
        <taxon>Eukaryota</taxon>
        <taxon>Metazoa</taxon>
        <taxon>Spiralia</taxon>
        <taxon>Lophotrochozoa</taxon>
        <taxon>Mollusca</taxon>
        <taxon>Gastropoda</taxon>
        <taxon>Caenogastropoda</taxon>
        <taxon>Sorbeoconcha</taxon>
        <taxon>Cerithioidea</taxon>
        <taxon>Batillariidae</taxon>
        <taxon>Batillaria</taxon>
    </lineage>
</organism>
<reference evidence="1 2" key="1">
    <citation type="journal article" date="2023" name="Sci. Data">
        <title>Genome assembly of the Korean intertidal mud-creeper Batillaria attramentaria.</title>
        <authorList>
            <person name="Patra A.K."/>
            <person name="Ho P.T."/>
            <person name="Jun S."/>
            <person name="Lee S.J."/>
            <person name="Kim Y."/>
            <person name="Won Y.J."/>
        </authorList>
    </citation>
    <scope>NUCLEOTIDE SEQUENCE [LARGE SCALE GENOMIC DNA]</scope>
    <source>
        <strain evidence="1">Wonlab-2016</strain>
    </source>
</reference>
<feature type="non-terminal residue" evidence="1">
    <location>
        <position position="151"/>
    </location>
</feature>
<dbReference type="InterPro" id="IPR001299">
    <property type="entry name" value="Ependymin"/>
</dbReference>
<comment type="caution">
    <text evidence="1">The sequence shown here is derived from an EMBL/GenBank/DDBJ whole genome shotgun (WGS) entry which is preliminary data.</text>
</comment>